<accession>A0ABT8VB72</accession>
<gene>
    <name evidence="6" type="ORF">Q3C12_14450</name>
</gene>
<proteinExistence type="inferred from homology"/>
<organism evidence="6 7">
    <name type="scientific">Paenibacillus ehimensis</name>
    <dbReference type="NCBI Taxonomy" id="79264"/>
    <lineage>
        <taxon>Bacteria</taxon>
        <taxon>Bacillati</taxon>
        <taxon>Bacillota</taxon>
        <taxon>Bacilli</taxon>
        <taxon>Bacillales</taxon>
        <taxon>Paenibacillaceae</taxon>
        <taxon>Paenibacillus</taxon>
    </lineage>
</organism>
<evidence type="ECO:0000313" key="7">
    <source>
        <dbReference type="Proteomes" id="UP001168883"/>
    </source>
</evidence>
<evidence type="ECO:0000259" key="5">
    <source>
        <dbReference type="PROSITE" id="PS50893"/>
    </source>
</evidence>
<dbReference type="RefSeq" id="WP_302878772.1">
    <property type="nucleotide sequence ID" value="NZ_JARLKN010000194.1"/>
</dbReference>
<dbReference type="InterPro" id="IPR027417">
    <property type="entry name" value="P-loop_NTPase"/>
</dbReference>
<dbReference type="SMART" id="SM00382">
    <property type="entry name" value="AAA"/>
    <property type="match status" value="1"/>
</dbReference>
<dbReference type="SUPFAM" id="SSF52540">
    <property type="entry name" value="P-loop containing nucleoside triphosphate hydrolases"/>
    <property type="match status" value="1"/>
</dbReference>
<evidence type="ECO:0000256" key="3">
    <source>
        <dbReference type="ARBA" id="ARBA00022741"/>
    </source>
</evidence>
<evidence type="ECO:0000256" key="4">
    <source>
        <dbReference type="ARBA" id="ARBA00022840"/>
    </source>
</evidence>
<comment type="similarity">
    <text evidence="1">Belongs to the ABC transporter superfamily.</text>
</comment>
<comment type="caution">
    <text evidence="6">The sequence shown here is derived from an EMBL/GenBank/DDBJ whole genome shotgun (WGS) entry which is preliminary data.</text>
</comment>
<dbReference type="Pfam" id="PF00005">
    <property type="entry name" value="ABC_tran"/>
    <property type="match status" value="1"/>
</dbReference>
<dbReference type="PROSITE" id="PS50893">
    <property type="entry name" value="ABC_TRANSPORTER_2"/>
    <property type="match status" value="1"/>
</dbReference>
<dbReference type="Gene3D" id="3.40.50.300">
    <property type="entry name" value="P-loop containing nucleotide triphosphate hydrolases"/>
    <property type="match status" value="1"/>
</dbReference>
<dbReference type="InterPro" id="IPR003593">
    <property type="entry name" value="AAA+_ATPase"/>
</dbReference>
<protein>
    <submittedName>
        <fullName evidence="6">ABC transporter ATP-binding protein</fullName>
    </submittedName>
</protein>
<evidence type="ECO:0000256" key="2">
    <source>
        <dbReference type="ARBA" id="ARBA00022448"/>
    </source>
</evidence>
<evidence type="ECO:0000313" key="6">
    <source>
        <dbReference type="EMBL" id="MDO3678208.1"/>
    </source>
</evidence>
<sequence>MIIRTNRLGKRYGPRAEWAVQEVGLSVRAGEIYGFLGQNGAGKTTTLRIIMGLIAPTEGNVELFGRPAGRGRDFYARIGYVPDVPGFYPQLTVEEHLRMHGKLIGYAGKDRTEETIRRLSLWEMRATKAGRLSHGTRQRLSLAKALVHTPELLILDEPTNGVDPAGIEQLRQLLLDLAKQHGVTILLSSHLLGEVQQIADRVGILHRGRLLAESGLAALEQQLKSCIDLRVSDVRKAVVLLEQRLELNDYEVREPDGLIVHVPADKAAGIARTLIGHGIDLHEMNVRQGTLEDYYLRLIGGEAQ</sequence>
<evidence type="ECO:0000256" key="1">
    <source>
        <dbReference type="ARBA" id="ARBA00005417"/>
    </source>
</evidence>
<keyword evidence="4 6" id="KW-0067">ATP-binding</keyword>
<name>A0ABT8VB72_9BACL</name>
<keyword evidence="7" id="KW-1185">Reference proteome</keyword>
<keyword evidence="2" id="KW-0813">Transport</keyword>
<dbReference type="EMBL" id="JAUMKJ010000015">
    <property type="protein sequence ID" value="MDO3678208.1"/>
    <property type="molecule type" value="Genomic_DNA"/>
</dbReference>
<dbReference type="Proteomes" id="UP001168883">
    <property type="component" value="Unassembled WGS sequence"/>
</dbReference>
<dbReference type="InterPro" id="IPR003439">
    <property type="entry name" value="ABC_transporter-like_ATP-bd"/>
</dbReference>
<dbReference type="GO" id="GO:0005524">
    <property type="term" value="F:ATP binding"/>
    <property type="evidence" value="ECO:0007669"/>
    <property type="project" value="UniProtKB-KW"/>
</dbReference>
<feature type="domain" description="ABC transporter" evidence="5">
    <location>
        <begin position="3"/>
        <end position="232"/>
    </location>
</feature>
<reference evidence="6" key="1">
    <citation type="submission" date="2023-07" db="EMBL/GenBank/DDBJ databases">
        <authorList>
            <person name="Aktuganov G."/>
            <person name="Boyko T."/>
            <person name="Delegan Y."/>
            <person name="Galimzianova N."/>
            <person name="Gilvanova E."/>
            <person name="Korobov V."/>
            <person name="Kuzmina L."/>
            <person name="Melentiev A."/>
            <person name="Milman P."/>
            <person name="Ryabova A."/>
            <person name="Stupak E."/>
            <person name="Yasakov T."/>
            <person name="Zharikova N."/>
            <person name="Zhurenko E."/>
        </authorList>
    </citation>
    <scope>NUCLEOTIDE SEQUENCE</scope>
    <source>
        <strain evidence="6">IB-739</strain>
    </source>
</reference>
<dbReference type="PANTHER" id="PTHR43335">
    <property type="entry name" value="ABC TRANSPORTER, ATP-BINDING PROTEIN"/>
    <property type="match status" value="1"/>
</dbReference>
<dbReference type="PANTHER" id="PTHR43335:SF8">
    <property type="entry name" value="ABC TRANSPORTER, ATP-BINDING PROTEIN"/>
    <property type="match status" value="1"/>
</dbReference>
<keyword evidence="3" id="KW-0547">Nucleotide-binding</keyword>